<keyword evidence="1" id="KW-0479">Metal-binding</keyword>
<evidence type="ECO:0000313" key="5">
    <source>
        <dbReference type="EMBL" id="KAJ0208524.1"/>
    </source>
</evidence>
<feature type="domain" description="Integrase catalytic" evidence="4">
    <location>
        <begin position="22"/>
        <end position="188"/>
    </location>
</feature>
<keyword evidence="6" id="KW-1185">Reference proteome</keyword>
<dbReference type="PANTHER" id="PTHR42648">
    <property type="entry name" value="TRANSPOSASE, PUTATIVE-RELATED"/>
    <property type="match status" value="1"/>
</dbReference>
<dbReference type="GO" id="GO:0015074">
    <property type="term" value="P:DNA integration"/>
    <property type="evidence" value="ECO:0007669"/>
    <property type="project" value="InterPro"/>
</dbReference>
<evidence type="ECO:0000256" key="1">
    <source>
        <dbReference type="ARBA" id="ARBA00022723"/>
    </source>
</evidence>
<keyword evidence="2" id="KW-0378">Hydrolase</keyword>
<sequence>MCSACEQGKQTKSSFKPKSCSSISVPLHLLHMDLFGPIPVRSQGGNKYTLVVVDEFTRFTWVVFLKKKSHAAQEIISLIRKNETLTGLKVKQLRSDHVIEFRNSTLEEFCDHKGIGKNFSAPRTPQQNGVAERRNRTLIEAGRTLMIHAGLPMSFWAEAVNTACYTQNRSLIHRIHKKTPYEMLKGRKPNVSFFHVFGCICYILNQRDPRSKFEPKADKELLSCPYDEVPHAEDEATISDSCHPLRSSTNSSDADETLEAEDSPATNVPLSNNSSASNSLESVSALVHRDHPVDQIIGNLHDGVRTRSCVSNNFCMYVNFVSMILPDKIHSALQDADWIKAMQDELNEFERHKVWTLVPRPSGKTITRTRRVYRNKFDKDGIIIRNKARLVAQGFTQIESIDYGETFAPVARIEAIRLFLTYASYMNFIVYQMDVKTAFLHGVLEEEVLLSQPPGFVDKDHPDYVY</sequence>
<protein>
    <recommendedName>
        <fullName evidence="4">Integrase catalytic domain-containing protein</fullName>
    </recommendedName>
</protein>
<evidence type="ECO:0000256" key="3">
    <source>
        <dbReference type="SAM" id="MobiDB-lite"/>
    </source>
</evidence>
<dbReference type="GO" id="GO:0003676">
    <property type="term" value="F:nucleic acid binding"/>
    <property type="evidence" value="ECO:0007669"/>
    <property type="project" value="InterPro"/>
</dbReference>
<reference evidence="5 6" key="1">
    <citation type="journal article" date="2017" name="Nat. Commun.">
        <title>Genome assembly with in vitro proximity ligation data and whole-genome triplication in lettuce.</title>
        <authorList>
            <person name="Reyes-Chin-Wo S."/>
            <person name="Wang Z."/>
            <person name="Yang X."/>
            <person name="Kozik A."/>
            <person name="Arikit S."/>
            <person name="Song C."/>
            <person name="Xia L."/>
            <person name="Froenicke L."/>
            <person name="Lavelle D.O."/>
            <person name="Truco M.J."/>
            <person name="Xia R."/>
            <person name="Zhu S."/>
            <person name="Xu C."/>
            <person name="Xu H."/>
            <person name="Xu X."/>
            <person name="Cox K."/>
            <person name="Korf I."/>
            <person name="Meyers B.C."/>
            <person name="Michelmore R.W."/>
        </authorList>
    </citation>
    <scope>NUCLEOTIDE SEQUENCE [LARGE SCALE GENOMIC DNA]</scope>
    <source>
        <strain evidence="6">cv. Salinas</strain>
        <tissue evidence="5">Seedlings</tissue>
    </source>
</reference>
<feature type="region of interest" description="Disordered" evidence="3">
    <location>
        <begin position="236"/>
        <end position="276"/>
    </location>
</feature>
<dbReference type="Proteomes" id="UP000235145">
    <property type="component" value="Unassembled WGS sequence"/>
</dbReference>
<evidence type="ECO:0000256" key="2">
    <source>
        <dbReference type="ARBA" id="ARBA00022801"/>
    </source>
</evidence>
<feature type="region of interest" description="Disordered" evidence="3">
    <location>
        <begin position="1"/>
        <end position="20"/>
    </location>
</feature>
<dbReference type="SUPFAM" id="SSF53098">
    <property type="entry name" value="Ribonuclease H-like"/>
    <property type="match status" value="1"/>
</dbReference>
<comment type="caution">
    <text evidence="5">The sequence shown here is derived from an EMBL/GenBank/DDBJ whole genome shotgun (WGS) entry which is preliminary data.</text>
</comment>
<dbReference type="InterPro" id="IPR039537">
    <property type="entry name" value="Retrotran_Ty1/copia-like"/>
</dbReference>
<evidence type="ECO:0000313" key="6">
    <source>
        <dbReference type="Proteomes" id="UP000235145"/>
    </source>
</evidence>
<dbReference type="EMBL" id="NBSK02000005">
    <property type="protein sequence ID" value="KAJ0208524.1"/>
    <property type="molecule type" value="Genomic_DNA"/>
</dbReference>
<dbReference type="Pfam" id="PF00665">
    <property type="entry name" value="rve"/>
    <property type="match status" value="1"/>
</dbReference>
<accession>A0A9R1XDJ7</accession>
<gene>
    <name evidence="5" type="ORF">LSAT_V11C500297010</name>
</gene>
<name>A0A9R1XDJ7_LACSA</name>
<dbReference type="AlphaFoldDB" id="A0A9R1XDJ7"/>
<dbReference type="Gene3D" id="3.30.420.10">
    <property type="entry name" value="Ribonuclease H-like superfamily/Ribonuclease H"/>
    <property type="match status" value="1"/>
</dbReference>
<dbReference type="GO" id="GO:0016787">
    <property type="term" value="F:hydrolase activity"/>
    <property type="evidence" value="ECO:0007669"/>
    <property type="project" value="UniProtKB-KW"/>
</dbReference>
<dbReference type="Pfam" id="PF07727">
    <property type="entry name" value="RVT_2"/>
    <property type="match status" value="1"/>
</dbReference>
<evidence type="ECO:0000259" key="4">
    <source>
        <dbReference type="PROSITE" id="PS50994"/>
    </source>
</evidence>
<dbReference type="InterPro" id="IPR012337">
    <property type="entry name" value="RNaseH-like_sf"/>
</dbReference>
<dbReference type="PANTHER" id="PTHR42648:SF32">
    <property type="entry name" value="RIBONUCLEASE H-LIKE DOMAIN, GAG-PRE-INTEGRASE DOMAIN PROTEIN-RELATED"/>
    <property type="match status" value="1"/>
</dbReference>
<dbReference type="InterPro" id="IPR036397">
    <property type="entry name" value="RNaseH_sf"/>
</dbReference>
<feature type="compositionally biased region" description="Acidic residues" evidence="3">
    <location>
        <begin position="253"/>
        <end position="262"/>
    </location>
</feature>
<dbReference type="InterPro" id="IPR001584">
    <property type="entry name" value="Integrase_cat-core"/>
</dbReference>
<organism evidence="5 6">
    <name type="scientific">Lactuca sativa</name>
    <name type="common">Garden lettuce</name>
    <dbReference type="NCBI Taxonomy" id="4236"/>
    <lineage>
        <taxon>Eukaryota</taxon>
        <taxon>Viridiplantae</taxon>
        <taxon>Streptophyta</taxon>
        <taxon>Embryophyta</taxon>
        <taxon>Tracheophyta</taxon>
        <taxon>Spermatophyta</taxon>
        <taxon>Magnoliopsida</taxon>
        <taxon>eudicotyledons</taxon>
        <taxon>Gunneridae</taxon>
        <taxon>Pentapetalae</taxon>
        <taxon>asterids</taxon>
        <taxon>campanulids</taxon>
        <taxon>Asterales</taxon>
        <taxon>Asteraceae</taxon>
        <taxon>Cichorioideae</taxon>
        <taxon>Cichorieae</taxon>
        <taxon>Lactucinae</taxon>
        <taxon>Lactuca</taxon>
    </lineage>
</organism>
<dbReference type="PROSITE" id="PS50994">
    <property type="entry name" value="INTEGRASE"/>
    <property type="match status" value="1"/>
</dbReference>
<dbReference type="GO" id="GO:0046872">
    <property type="term" value="F:metal ion binding"/>
    <property type="evidence" value="ECO:0007669"/>
    <property type="project" value="UniProtKB-KW"/>
</dbReference>
<dbReference type="InterPro" id="IPR013103">
    <property type="entry name" value="RVT_2"/>
</dbReference>
<proteinExistence type="predicted"/>